<dbReference type="Proteomes" id="UP001365542">
    <property type="component" value="Unassembled WGS sequence"/>
</dbReference>
<feature type="domain" description="DUF7580" evidence="2">
    <location>
        <begin position="224"/>
        <end position="506"/>
    </location>
</feature>
<organism evidence="3 4">
    <name type="scientific">Orbilia ellipsospora</name>
    <dbReference type="NCBI Taxonomy" id="2528407"/>
    <lineage>
        <taxon>Eukaryota</taxon>
        <taxon>Fungi</taxon>
        <taxon>Dikarya</taxon>
        <taxon>Ascomycota</taxon>
        <taxon>Pezizomycotina</taxon>
        <taxon>Orbiliomycetes</taxon>
        <taxon>Orbiliales</taxon>
        <taxon>Orbiliaceae</taxon>
        <taxon>Orbilia</taxon>
    </lineage>
</organism>
<evidence type="ECO:0000313" key="3">
    <source>
        <dbReference type="EMBL" id="KAK6527691.1"/>
    </source>
</evidence>
<gene>
    <name evidence="3" type="ORF">TWF694_004672</name>
</gene>
<dbReference type="AlphaFoldDB" id="A0AAV9WVS7"/>
<keyword evidence="4" id="KW-1185">Reference proteome</keyword>
<sequence length="511" mass="57382">MSETYDLERDLIGNLGLYLKGRFQKPQPLDPISKRQFQAPGIRSKAKAQLRLERKRRALEADLRQTLIIENVNTCLTTSCSDNLLGQEGCECLAQLLCLLEENVNKLFLASHFVSAGSGGFSFPSLTFEKYARLSQLVLCLKGISGESDPDTELFNLVSEINNRPPIFSIHSVPVAIQISEKATQLNKHFLRVQSQVGAKSGKRSRSPSRHTVEEGSTTSCSGDLRFRDHAAAVINALHQSLPCRSSHKVMLQLQEREGALDLLLSGCKTEDWQEVECQHYTHRNSICKIKNLCGTLQRSIDHRLQIVVEVLDTGSHKIHYSPQPASRVHTKASLAETLEDLIKGGQFKNIGFNNMSSLPRNRFSLMEKRVLAFKLGLLFLDFFDAKFMKESWNPSSIKFLVFPQKKVQDGQLYIGCSLQGTGEKEFFGPGHPVLTSFARLLLEIDEGQIWPRPNQHGGPDFATWGELCSYVEEAKRDRGPSAYLDAVTRALYLYVELNEARANREGEDVD</sequence>
<dbReference type="InterPro" id="IPR056002">
    <property type="entry name" value="DUF7580"/>
</dbReference>
<evidence type="ECO:0000259" key="2">
    <source>
        <dbReference type="Pfam" id="PF24476"/>
    </source>
</evidence>
<comment type="caution">
    <text evidence="3">The sequence shown here is derived from an EMBL/GenBank/DDBJ whole genome shotgun (WGS) entry which is preliminary data.</text>
</comment>
<proteinExistence type="predicted"/>
<protein>
    <recommendedName>
        <fullName evidence="2">DUF7580 domain-containing protein</fullName>
    </recommendedName>
</protein>
<name>A0AAV9WVS7_9PEZI</name>
<dbReference type="Pfam" id="PF24476">
    <property type="entry name" value="DUF7580"/>
    <property type="match status" value="1"/>
</dbReference>
<evidence type="ECO:0000256" key="1">
    <source>
        <dbReference type="SAM" id="MobiDB-lite"/>
    </source>
</evidence>
<reference evidence="3 4" key="1">
    <citation type="submission" date="2019-10" db="EMBL/GenBank/DDBJ databases">
        <authorList>
            <person name="Palmer J.M."/>
        </authorList>
    </citation>
    <scope>NUCLEOTIDE SEQUENCE [LARGE SCALE GENOMIC DNA]</scope>
    <source>
        <strain evidence="3 4">TWF694</strain>
    </source>
</reference>
<feature type="region of interest" description="Disordered" evidence="1">
    <location>
        <begin position="197"/>
        <end position="221"/>
    </location>
</feature>
<evidence type="ECO:0000313" key="4">
    <source>
        <dbReference type="Proteomes" id="UP001365542"/>
    </source>
</evidence>
<dbReference type="EMBL" id="JAVHJO010000015">
    <property type="protein sequence ID" value="KAK6527691.1"/>
    <property type="molecule type" value="Genomic_DNA"/>
</dbReference>
<accession>A0AAV9WVS7</accession>